<dbReference type="RefSeq" id="WP_146390554.1">
    <property type="nucleotide sequence ID" value="NZ_SJPK01000003.1"/>
</dbReference>
<reference evidence="2 3" key="1">
    <citation type="submission" date="2019-02" db="EMBL/GenBank/DDBJ databases">
        <title>Deep-cultivation of Planctomycetes and their phenomic and genomic characterization uncovers novel biology.</title>
        <authorList>
            <person name="Wiegand S."/>
            <person name="Jogler M."/>
            <person name="Boedeker C."/>
            <person name="Pinto D."/>
            <person name="Vollmers J."/>
            <person name="Rivas-Marin E."/>
            <person name="Kohn T."/>
            <person name="Peeters S.H."/>
            <person name="Heuer A."/>
            <person name="Rast P."/>
            <person name="Oberbeckmann S."/>
            <person name="Bunk B."/>
            <person name="Jeske O."/>
            <person name="Meyerdierks A."/>
            <person name="Storesund J.E."/>
            <person name="Kallscheuer N."/>
            <person name="Luecker S."/>
            <person name="Lage O.M."/>
            <person name="Pohl T."/>
            <person name="Merkel B.J."/>
            <person name="Hornburger P."/>
            <person name="Mueller R.-W."/>
            <person name="Bruemmer F."/>
            <person name="Labrenz M."/>
            <person name="Spormann A.M."/>
            <person name="Op Den Camp H."/>
            <person name="Overmann J."/>
            <person name="Amann R."/>
            <person name="Jetten M.S.M."/>
            <person name="Mascher T."/>
            <person name="Medema M.H."/>
            <person name="Devos D.P."/>
            <person name="Kaster A.-K."/>
            <person name="Ovreas L."/>
            <person name="Rohde M."/>
            <person name="Galperin M.Y."/>
            <person name="Jogler C."/>
        </authorList>
    </citation>
    <scope>NUCLEOTIDE SEQUENCE [LARGE SCALE GENOMIC DNA]</scope>
    <source>
        <strain evidence="2 3">CA85</strain>
    </source>
</reference>
<evidence type="ECO:0000259" key="1">
    <source>
        <dbReference type="Pfam" id="PF00535"/>
    </source>
</evidence>
<dbReference type="PANTHER" id="PTHR43685:SF2">
    <property type="entry name" value="GLYCOSYLTRANSFERASE 2-LIKE DOMAIN-CONTAINING PROTEIN"/>
    <property type="match status" value="1"/>
</dbReference>
<gene>
    <name evidence="2" type="primary">tuaG</name>
    <name evidence="2" type="ORF">CA85_14140</name>
</gene>
<evidence type="ECO:0000313" key="2">
    <source>
        <dbReference type="EMBL" id="TWT72953.1"/>
    </source>
</evidence>
<dbReference type="InterPro" id="IPR001173">
    <property type="entry name" value="Glyco_trans_2-like"/>
</dbReference>
<dbReference type="Pfam" id="PF00535">
    <property type="entry name" value="Glycos_transf_2"/>
    <property type="match status" value="1"/>
</dbReference>
<protein>
    <submittedName>
        <fullName evidence="2">Putative teichuronic acid biosynthesis glycosyltransferase TuaG</fullName>
        <ecNumber evidence="2">2.4.-.-</ecNumber>
    </submittedName>
</protein>
<dbReference type="InterPro" id="IPR050834">
    <property type="entry name" value="Glycosyltransf_2"/>
</dbReference>
<keyword evidence="2" id="KW-0808">Transferase</keyword>
<name>A0A5C5YDR8_9BACT</name>
<feature type="domain" description="Glycosyltransferase 2-like" evidence="1">
    <location>
        <begin position="9"/>
        <end position="114"/>
    </location>
</feature>
<evidence type="ECO:0000313" key="3">
    <source>
        <dbReference type="Proteomes" id="UP000318053"/>
    </source>
</evidence>
<dbReference type="EMBL" id="SJPK01000003">
    <property type="protein sequence ID" value="TWT72953.1"/>
    <property type="molecule type" value="Genomic_DNA"/>
</dbReference>
<dbReference type="AlphaFoldDB" id="A0A5C5YDR8"/>
<keyword evidence="2" id="KW-0328">Glycosyltransferase</keyword>
<dbReference type="Gene3D" id="3.90.550.10">
    <property type="entry name" value="Spore Coat Polysaccharide Biosynthesis Protein SpsA, Chain A"/>
    <property type="match status" value="1"/>
</dbReference>
<dbReference type="InterPro" id="IPR029044">
    <property type="entry name" value="Nucleotide-diphossugar_trans"/>
</dbReference>
<proteinExistence type="predicted"/>
<dbReference type="SUPFAM" id="SSF53448">
    <property type="entry name" value="Nucleotide-diphospho-sugar transferases"/>
    <property type="match status" value="1"/>
</dbReference>
<keyword evidence="3" id="KW-1185">Reference proteome</keyword>
<organism evidence="2 3">
    <name type="scientific">Allorhodopirellula solitaria</name>
    <dbReference type="NCBI Taxonomy" id="2527987"/>
    <lineage>
        <taxon>Bacteria</taxon>
        <taxon>Pseudomonadati</taxon>
        <taxon>Planctomycetota</taxon>
        <taxon>Planctomycetia</taxon>
        <taxon>Pirellulales</taxon>
        <taxon>Pirellulaceae</taxon>
        <taxon>Allorhodopirellula</taxon>
    </lineage>
</organism>
<dbReference type="Proteomes" id="UP000318053">
    <property type="component" value="Unassembled WGS sequence"/>
</dbReference>
<dbReference type="EC" id="2.4.-.-" evidence="2"/>
<dbReference type="GO" id="GO:0016757">
    <property type="term" value="F:glycosyltransferase activity"/>
    <property type="evidence" value="ECO:0007669"/>
    <property type="project" value="UniProtKB-KW"/>
</dbReference>
<dbReference type="PANTHER" id="PTHR43685">
    <property type="entry name" value="GLYCOSYLTRANSFERASE"/>
    <property type="match status" value="1"/>
</dbReference>
<accession>A0A5C5YDR8</accession>
<comment type="caution">
    <text evidence="2">The sequence shown here is derived from an EMBL/GenBank/DDBJ whole genome shotgun (WGS) entry which is preliminary data.</text>
</comment>
<sequence length="294" mass="33240">MNTVPPRISLITVNYNQAPFIQQTIESVLSQGYPNLEYIVIDGGSTDGSVDIIQKYESQLAYWVSEPDEGQYHAINKGFERASGEVLGWINSDDFLLPGCLGALGSIFQSLPDVQWLTSRMLVICSEYGVLQAHSDAGMSGDAYCENVRRGSNFIQQEQTFWRRSLFDKAVGGQIPTRHSHAADMDLWFHFFQHSDCHVVDIPLACLRQRADQRWRHAAGREQDRVLREEHLCDHGLVTQLRRLVYSAGLQNAPVLRSLLRRTLGYSAQKIVMDADGLLSGDPPSWHVNEYKFL</sequence>
<dbReference type="OrthoDB" id="9784574at2"/>
<dbReference type="CDD" id="cd06433">
    <property type="entry name" value="GT_2_WfgS_like"/>
    <property type="match status" value="1"/>
</dbReference>